<gene>
    <name evidence="1" type="ORF">ACFO0S_06375</name>
</gene>
<organism evidence="1 2">
    <name type="scientific">Chryseomicrobium palamuruense</name>
    <dbReference type="NCBI Taxonomy" id="682973"/>
    <lineage>
        <taxon>Bacteria</taxon>
        <taxon>Bacillati</taxon>
        <taxon>Bacillota</taxon>
        <taxon>Bacilli</taxon>
        <taxon>Bacillales</taxon>
        <taxon>Caryophanaceae</taxon>
        <taxon>Chryseomicrobium</taxon>
    </lineage>
</organism>
<dbReference type="RefSeq" id="WP_378140973.1">
    <property type="nucleotide sequence ID" value="NZ_JBHSEF010000013.1"/>
</dbReference>
<dbReference type="SUPFAM" id="SSF51735">
    <property type="entry name" value="NAD(P)-binding Rossmann-fold domains"/>
    <property type="match status" value="1"/>
</dbReference>
<dbReference type="InterPro" id="IPR002347">
    <property type="entry name" value="SDR_fam"/>
</dbReference>
<reference evidence="2" key="1">
    <citation type="journal article" date="2019" name="Int. J. Syst. Evol. Microbiol.">
        <title>The Global Catalogue of Microorganisms (GCM) 10K type strain sequencing project: providing services to taxonomists for standard genome sequencing and annotation.</title>
        <authorList>
            <consortium name="The Broad Institute Genomics Platform"/>
            <consortium name="The Broad Institute Genome Sequencing Center for Infectious Disease"/>
            <person name="Wu L."/>
            <person name="Ma J."/>
        </authorList>
    </citation>
    <scope>NUCLEOTIDE SEQUENCE [LARGE SCALE GENOMIC DNA]</scope>
    <source>
        <strain evidence="2">CCUG 50353</strain>
    </source>
</reference>
<dbReference type="InterPro" id="IPR036291">
    <property type="entry name" value="NAD(P)-bd_dom_sf"/>
</dbReference>
<accession>A0ABV8UVU5</accession>
<protein>
    <submittedName>
        <fullName evidence="1">SDR family oxidoreductase</fullName>
    </submittedName>
</protein>
<sequence length="75" mass="8480">MGPDQIIYKWAYYLNREIHTPGIYSASKAGVIGFTKYLATYWAQDGIRVNTITPVGIESGQNEVFKKLQSSCSFR</sequence>
<comment type="caution">
    <text evidence="1">The sequence shown here is derived from an EMBL/GenBank/DDBJ whole genome shotgun (WGS) entry which is preliminary data.</text>
</comment>
<evidence type="ECO:0000313" key="2">
    <source>
        <dbReference type="Proteomes" id="UP001595733"/>
    </source>
</evidence>
<dbReference type="EMBL" id="JBHSEF010000013">
    <property type="protein sequence ID" value="MFC4354691.1"/>
    <property type="molecule type" value="Genomic_DNA"/>
</dbReference>
<dbReference type="Gene3D" id="3.40.50.720">
    <property type="entry name" value="NAD(P)-binding Rossmann-like Domain"/>
    <property type="match status" value="1"/>
</dbReference>
<keyword evidence="2" id="KW-1185">Reference proteome</keyword>
<dbReference type="Pfam" id="PF13561">
    <property type="entry name" value="adh_short_C2"/>
    <property type="match status" value="1"/>
</dbReference>
<evidence type="ECO:0000313" key="1">
    <source>
        <dbReference type="EMBL" id="MFC4354691.1"/>
    </source>
</evidence>
<name>A0ABV8UVU5_9BACL</name>
<dbReference type="Proteomes" id="UP001595733">
    <property type="component" value="Unassembled WGS sequence"/>
</dbReference>
<dbReference type="PRINTS" id="PR00081">
    <property type="entry name" value="GDHRDH"/>
</dbReference>
<proteinExistence type="predicted"/>